<dbReference type="Proteomes" id="UP000061362">
    <property type="component" value="Chromosome"/>
</dbReference>
<dbReference type="PANTHER" id="PTHR38588:SF1">
    <property type="entry name" value="BLL0334 PROTEIN"/>
    <property type="match status" value="1"/>
</dbReference>
<dbReference type="RefSeq" id="WP_012020606.1">
    <property type="nucleotide sequence ID" value="NZ_AP019770.1"/>
</dbReference>
<dbReference type="Proteomes" id="UP000068832">
    <property type="component" value="Chromosome"/>
</dbReference>
<dbReference type="Proteomes" id="UP000029084">
    <property type="component" value="Chromosome"/>
</dbReference>
<dbReference type="SUPFAM" id="SSF55961">
    <property type="entry name" value="Bet v1-like"/>
    <property type="match status" value="1"/>
</dbReference>
<dbReference type="EMBL" id="CP012174">
    <property type="protein sequence ID" value="AKV78248.1"/>
    <property type="molecule type" value="Genomic_DNA"/>
</dbReference>
<evidence type="ECO:0000313" key="3">
    <source>
        <dbReference type="EMBL" id="AKV75997.1"/>
    </source>
</evidence>
<evidence type="ECO:0000313" key="5">
    <source>
        <dbReference type="EMBL" id="AKV80493.1"/>
    </source>
</evidence>
<dbReference type="EMBL" id="CP008822">
    <property type="protein sequence ID" value="AIM26806.1"/>
    <property type="molecule type" value="Genomic_DNA"/>
</dbReference>
<dbReference type="Proteomes" id="UP000056255">
    <property type="component" value="Chromosome"/>
</dbReference>
<dbReference type="EMBL" id="CP012175">
    <property type="protein sequence ID" value="AKV80493.1"/>
    <property type="molecule type" value="Genomic_DNA"/>
</dbReference>
<dbReference type="EMBL" id="CP012176">
    <property type="protein sequence ID" value="AKV82739.1"/>
    <property type="molecule type" value="Genomic_DNA"/>
</dbReference>
<sequence length="141" mass="15037">MKYQGEVKLNVDKSTIWGILSNPESVSSCFPGIKSITKEGDAYKVVGSAGIGFIKGEYKATVTFTNVKPMDSMTISAKGTGLNSNVDIVAQVKVDDGKLTYDAEVKVAGVLASVGARLMDPAVNKLISDLFDCIKNKVEKK</sequence>
<evidence type="ECO:0000313" key="12">
    <source>
        <dbReference type="Proteomes" id="UP000068832"/>
    </source>
</evidence>
<evidence type="ECO:0000313" key="11">
    <source>
        <dbReference type="Proteomes" id="UP000062475"/>
    </source>
</evidence>
<dbReference type="Gene3D" id="3.30.530.20">
    <property type="match status" value="1"/>
</dbReference>
<dbReference type="CDD" id="cd05018">
    <property type="entry name" value="CoxG"/>
    <property type="match status" value="1"/>
</dbReference>
<dbReference type="Pfam" id="PF06240">
    <property type="entry name" value="COXG"/>
    <property type="match status" value="1"/>
</dbReference>
<dbReference type="AlphaFoldDB" id="A0A088E3D8"/>
<dbReference type="OMA" id="WAFVQDP"/>
<dbReference type="OrthoDB" id="25755at2157"/>
<name>A0A088E3D8_9CREN</name>
<dbReference type="Proteomes" id="UP000062475">
    <property type="component" value="Chromosome"/>
</dbReference>
<gene>
    <name evidence="1" type="ORF">HA72_0644</name>
    <name evidence="2" type="ORF">MsedA_0657</name>
    <name evidence="3" type="ORF">MsedB_0657</name>
    <name evidence="4" type="ORF">MsedC_0656</name>
    <name evidence="5" type="ORF">MsedD_0657</name>
    <name evidence="6" type="ORF">MsedE_0657</name>
</gene>
<evidence type="ECO:0000313" key="7">
    <source>
        <dbReference type="Proteomes" id="UP000029084"/>
    </source>
</evidence>
<evidence type="ECO:0000313" key="6">
    <source>
        <dbReference type="EMBL" id="AKV82739.1"/>
    </source>
</evidence>
<proteinExistence type="predicted"/>
<accession>A0A088E3D8</accession>
<dbReference type="InterPro" id="IPR023393">
    <property type="entry name" value="START-like_dom_sf"/>
</dbReference>
<dbReference type="GeneID" id="97614295"/>
<reference evidence="9 10" key="2">
    <citation type="journal article" date="2015" name="Genome Announc.">
        <title>Complete Genome Sequences of Evolved Arsenate-Resistant Metallosphaera sedula Strains.</title>
        <authorList>
            <person name="Ai C."/>
            <person name="McCarthy S."/>
            <person name="Schackwitz W."/>
            <person name="Martin J."/>
            <person name="Lipzen A."/>
            <person name="Blum P."/>
        </authorList>
    </citation>
    <scope>NUCLEOTIDE SEQUENCE [LARGE SCALE GENOMIC DNA]</scope>
    <source>
        <strain evidence="4 10">ARS120-1</strain>
        <strain evidence="5 9">ARS120-2</strain>
        <strain evidence="2 12">ARS50-1</strain>
        <strain evidence="3 11">ARS50-2</strain>
    </source>
</reference>
<evidence type="ECO:0000313" key="10">
    <source>
        <dbReference type="Proteomes" id="UP000062398"/>
    </source>
</evidence>
<evidence type="ECO:0000313" key="1">
    <source>
        <dbReference type="EMBL" id="AIM26806.1"/>
    </source>
</evidence>
<dbReference type="PATRIC" id="fig|43687.5.peg.659"/>
<evidence type="ECO:0000313" key="4">
    <source>
        <dbReference type="EMBL" id="AKV78248.1"/>
    </source>
</evidence>
<dbReference type="Proteomes" id="UP000062398">
    <property type="component" value="Chromosome"/>
</dbReference>
<dbReference type="EMBL" id="CP012172">
    <property type="protein sequence ID" value="AKV73757.1"/>
    <property type="molecule type" value="Genomic_DNA"/>
</dbReference>
<organism evidence="1 7">
    <name type="scientific">Metallosphaera sedula</name>
    <dbReference type="NCBI Taxonomy" id="43687"/>
    <lineage>
        <taxon>Archaea</taxon>
        <taxon>Thermoproteota</taxon>
        <taxon>Thermoprotei</taxon>
        <taxon>Sulfolobales</taxon>
        <taxon>Sulfolobaceae</taxon>
        <taxon>Metallosphaera</taxon>
    </lineage>
</organism>
<reference evidence="6 8" key="3">
    <citation type="submission" date="2015-07" db="EMBL/GenBank/DDBJ databases">
        <title>Physiological, transcriptional responses and genome re-sequencing of acid resistant extremely thermoacidophilic Metallosphaera sedula SARC-M1.</title>
        <authorList>
            <person name="Ai C."/>
            <person name="McCarthy S."/>
            <person name="Eckrich V."/>
            <person name="Rudrappa D."/>
            <person name="Qiu G."/>
            <person name="Blum P."/>
        </authorList>
    </citation>
    <scope>NUCLEOTIDE SEQUENCE [LARGE SCALE GENOMIC DNA]</scope>
    <source>
        <strain evidence="6 8">SARC-M1</strain>
    </source>
</reference>
<evidence type="ECO:0000313" key="8">
    <source>
        <dbReference type="Proteomes" id="UP000056255"/>
    </source>
</evidence>
<dbReference type="InterPro" id="IPR010419">
    <property type="entry name" value="CO_DH_gsu"/>
</dbReference>
<protein>
    <submittedName>
        <fullName evidence="1 2">Carbon monoxide dehydrogenase</fullName>
    </submittedName>
</protein>
<dbReference type="PANTHER" id="PTHR38588">
    <property type="entry name" value="BLL0334 PROTEIN"/>
    <property type="match status" value="1"/>
</dbReference>
<evidence type="ECO:0000313" key="9">
    <source>
        <dbReference type="Proteomes" id="UP000061362"/>
    </source>
</evidence>
<evidence type="ECO:0000313" key="2">
    <source>
        <dbReference type="EMBL" id="AKV73757.1"/>
    </source>
</evidence>
<dbReference type="SMR" id="A0A088E3D8"/>
<dbReference type="EMBL" id="CP012173">
    <property type="protein sequence ID" value="AKV75997.1"/>
    <property type="molecule type" value="Genomic_DNA"/>
</dbReference>
<reference evidence="1 7" key="1">
    <citation type="journal article" date="2014" name="J. Bacteriol.">
        <title>Role of an Archaeal PitA Transporter in the Copper and Arsenic Resistance of Metallosphaera sedula, an Extreme Thermoacidophile.</title>
        <authorList>
            <person name="McCarthy S."/>
            <person name="Ai C."/>
            <person name="Wheaton G."/>
            <person name="Tevatia R."/>
            <person name="Eckrich V."/>
            <person name="Kelly R."/>
            <person name="Blum P."/>
        </authorList>
    </citation>
    <scope>NUCLEOTIDE SEQUENCE [LARGE SCALE GENOMIC DNA]</scope>
    <source>
        <strain evidence="1 7">CuR1</strain>
    </source>
</reference>